<gene>
    <name evidence="3" type="ORF">BN1708_012203</name>
</gene>
<reference evidence="3 4" key="1">
    <citation type="submission" date="2015-05" db="EMBL/GenBank/DDBJ databases">
        <authorList>
            <person name="Wang D.B."/>
            <person name="Wang M."/>
        </authorList>
    </citation>
    <scope>NUCLEOTIDE SEQUENCE [LARGE SCALE GENOMIC DNA]</scope>
    <source>
        <strain evidence="3">VL1</strain>
    </source>
</reference>
<proteinExistence type="predicted"/>
<dbReference type="PANTHER" id="PTHR12323">
    <property type="entry name" value="SR-RELATED CTD ASSOCIATED FACTOR 6"/>
    <property type="match status" value="1"/>
</dbReference>
<name>A0A0G4L7S5_VERLO</name>
<feature type="compositionally biased region" description="Low complexity" evidence="1">
    <location>
        <begin position="182"/>
        <end position="202"/>
    </location>
</feature>
<dbReference type="PANTHER" id="PTHR12323:SF0">
    <property type="entry name" value="CALCIUM HOMEOSTASIS ENDOPLASMIC RETICULUM PROTEIN"/>
    <property type="match status" value="1"/>
</dbReference>
<evidence type="ECO:0000313" key="3">
    <source>
        <dbReference type="EMBL" id="CRK18021.1"/>
    </source>
</evidence>
<feature type="compositionally biased region" description="Pro residues" evidence="1">
    <location>
        <begin position="456"/>
        <end position="477"/>
    </location>
</feature>
<dbReference type="EMBL" id="CVQH01009113">
    <property type="protein sequence ID" value="CRK18021.1"/>
    <property type="molecule type" value="Genomic_DNA"/>
</dbReference>
<dbReference type="Gene3D" id="1.25.40.90">
    <property type="match status" value="1"/>
</dbReference>
<feature type="domain" description="CID" evidence="2">
    <location>
        <begin position="25"/>
        <end position="178"/>
    </location>
</feature>
<protein>
    <recommendedName>
        <fullName evidence="2">CID domain-containing protein</fullName>
    </recommendedName>
</protein>
<evidence type="ECO:0000256" key="1">
    <source>
        <dbReference type="SAM" id="MobiDB-lite"/>
    </source>
</evidence>
<keyword evidence="4" id="KW-1185">Reference proteome</keyword>
<dbReference type="PROSITE" id="PS51391">
    <property type="entry name" value="CID"/>
    <property type="match status" value="1"/>
</dbReference>
<feature type="compositionally biased region" description="Pro residues" evidence="1">
    <location>
        <begin position="491"/>
        <end position="520"/>
    </location>
</feature>
<dbReference type="Proteomes" id="UP000044602">
    <property type="component" value="Unassembled WGS sequence"/>
</dbReference>
<feature type="compositionally biased region" description="Basic and acidic residues" evidence="1">
    <location>
        <begin position="427"/>
        <end position="445"/>
    </location>
</feature>
<dbReference type="InterPro" id="IPR006569">
    <property type="entry name" value="CID_dom"/>
</dbReference>
<accession>A0A0G4L7S5</accession>
<feature type="region of interest" description="Disordered" evidence="1">
    <location>
        <begin position="325"/>
        <end position="569"/>
    </location>
</feature>
<feature type="compositionally biased region" description="Basic and acidic residues" evidence="1">
    <location>
        <begin position="386"/>
        <end position="401"/>
    </location>
</feature>
<feature type="compositionally biased region" description="Pro residues" evidence="1">
    <location>
        <begin position="531"/>
        <end position="540"/>
    </location>
</feature>
<organism evidence="3 4">
    <name type="scientific">Verticillium longisporum</name>
    <name type="common">Verticillium dahliae var. longisporum</name>
    <dbReference type="NCBI Taxonomy" id="100787"/>
    <lineage>
        <taxon>Eukaryota</taxon>
        <taxon>Fungi</taxon>
        <taxon>Dikarya</taxon>
        <taxon>Ascomycota</taxon>
        <taxon>Pezizomycotina</taxon>
        <taxon>Sordariomycetes</taxon>
        <taxon>Hypocreomycetidae</taxon>
        <taxon>Glomerellales</taxon>
        <taxon>Plectosphaerellaceae</taxon>
        <taxon>Verticillium</taxon>
    </lineage>
</organism>
<evidence type="ECO:0000313" key="4">
    <source>
        <dbReference type="Proteomes" id="UP000044602"/>
    </source>
</evidence>
<dbReference type="GO" id="GO:0006874">
    <property type="term" value="P:intracellular calcium ion homeostasis"/>
    <property type="evidence" value="ECO:0007669"/>
    <property type="project" value="TreeGrafter"/>
</dbReference>
<sequence length="569" mass="62858">MTTPQLAIAKVNFSAVLFRKEPTPLTRPQIESFHTLLSDAISKCSPANVQKCKRWILDHLCASPARVAALGKYLVALSSSLTGDAAVGVRRPSAKRRQLHILYVLNDAIYHTSSRQHNAGFAKEIEGSLPSLFRQAASFQNSPKHMSKLGNLLSLWDEERYFSPDLIQDLRDIMRAGPQSLTAAQTTTDDAKASSGQASGARSGREAPYLLPSMHGDPRLSWYDLPAANWLPHLTPNSTKPMHPDMIKPLQLASGPADKALAQAVKDLLQDVESIYSKEATGDEDQLVDLNEMGEQVIIDEITGDIIGGTTYYGWSPGFCEKMKQRKKNAKLGPTSRGRERSQASSRSRSPSRDRSSSRTNSPPAFRRRRLSRDSPSSSRSRSRSRGQDRDTARRSPEPRGRYRPQSYSRPRSRTPPRRYISPSLTSRDHDLGLSRSRDRDDHAHYNATANTQRGRPPPPPPSFPPPLSFPPPPPGPGGGEFAHFGHQASWPPPPPPPPHLGMGGPPPNWFPPVPPPPGGPGANWQQHQQQPPPPPPPPLHQYNQLQQSYGRGGYSSRGSQDRGRGRWR</sequence>
<dbReference type="GO" id="GO:0048471">
    <property type="term" value="C:perinuclear region of cytoplasm"/>
    <property type="evidence" value="ECO:0007669"/>
    <property type="project" value="TreeGrafter"/>
</dbReference>
<evidence type="ECO:0000259" key="2">
    <source>
        <dbReference type="PROSITE" id="PS51391"/>
    </source>
</evidence>
<dbReference type="AlphaFoldDB" id="A0A0G4L7S5"/>
<feature type="compositionally biased region" description="Low complexity" evidence="1">
    <location>
        <begin position="541"/>
        <end position="550"/>
    </location>
</feature>
<dbReference type="STRING" id="100787.A0A0G4L7S5"/>
<dbReference type="InterPro" id="IPR008942">
    <property type="entry name" value="ENTH_VHS"/>
</dbReference>
<dbReference type="Pfam" id="PF04818">
    <property type="entry name" value="CID"/>
    <property type="match status" value="1"/>
</dbReference>
<feature type="compositionally biased region" description="Basic and acidic residues" evidence="1">
    <location>
        <begin position="560"/>
        <end position="569"/>
    </location>
</feature>
<feature type="region of interest" description="Disordered" evidence="1">
    <location>
        <begin position="182"/>
        <end position="210"/>
    </location>
</feature>